<sequence>MVVQVERAATSEDSRSEHGTEVEAAVARWAAAAGVPESVAQGYESRTSLARRFLRGFLLGGLIGVPMLVFSSLDEPADGLWLVVALAVVLLVRRIGRHRTGSAG</sequence>
<gene>
    <name evidence="2" type="ordered locus">BLASA_2704</name>
</gene>
<keyword evidence="1" id="KW-1133">Transmembrane helix</keyword>
<reference evidence="3" key="2">
    <citation type="submission" date="2012-02" db="EMBL/GenBank/DDBJ databases">
        <title>Complete genome sequence of Blastococcus saxobsidens strain DD2.</title>
        <authorList>
            <person name="Genoscope."/>
        </authorList>
    </citation>
    <scope>NUCLEOTIDE SEQUENCE [LARGE SCALE GENOMIC DNA]</scope>
    <source>
        <strain evidence="3">DD2</strain>
    </source>
</reference>
<dbReference type="Proteomes" id="UP000007517">
    <property type="component" value="Chromosome"/>
</dbReference>
<dbReference type="EMBL" id="FO117623">
    <property type="protein sequence ID" value="CCG03578.1"/>
    <property type="molecule type" value="Genomic_DNA"/>
</dbReference>
<evidence type="ECO:0000256" key="1">
    <source>
        <dbReference type="SAM" id="Phobius"/>
    </source>
</evidence>
<keyword evidence="3" id="KW-1185">Reference proteome</keyword>
<dbReference type="AlphaFoldDB" id="H6RJS5"/>
<dbReference type="KEGG" id="bsd:BLASA_2704"/>
<protein>
    <submittedName>
        <fullName evidence="2">Uncharacterized protein</fullName>
    </submittedName>
</protein>
<name>H6RJS5_BLASD</name>
<reference evidence="2 3" key="1">
    <citation type="journal article" date="2012" name="J. Bacteriol.">
        <title>Genome Sequence of Blastococcus saxobsidens DD2, a Stone-Inhabiting Bacterium.</title>
        <authorList>
            <person name="Chouaia B."/>
            <person name="Crotti E."/>
            <person name="Brusetti L."/>
            <person name="Daffonchio D."/>
            <person name="Essoussi I."/>
            <person name="Nouioui I."/>
            <person name="Sbissi I."/>
            <person name="Ghodhbane-Gtari F."/>
            <person name="Gtari M."/>
            <person name="Vacherie B."/>
            <person name="Barbe V."/>
            <person name="Medigue C."/>
            <person name="Gury J."/>
            <person name="Pujic P."/>
            <person name="Normand P."/>
        </authorList>
    </citation>
    <scope>NUCLEOTIDE SEQUENCE [LARGE SCALE GENOMIC DNA]</scope>
    <source>
        <strain evidence="2 3">DD2</strain>
    </source>
</reference>
<feature type="transmembrane region" description="Helical" evidence="1">
    <location>
        <begin position="53"/>
        <end position="73"/>
    </location>
</feature>
<dbReference type="HOGENOM" id="CLU_2244742_0_0_11"/>
<evidence type="ECO:0000313" key="3">
    <source>
        <dbReference type="Proteomes" id="UP000007517"/>
    </source>
</evidence>
<dbReference type="STRING" id="1146883.BLASA_2704"/>
<organism evidence="2 3">
    <name type="scientific">Blastococcus saxobsidens (strain DD2)</name>
    <dbReference type="NCBI Taxonomy" id="1146883"/>
    <lineage>
        <taxon>Bacteria</taxon>
        <taxon>Bacillati</taxon>
        <taxon>Actinomycetota</taxon>
        <taxon>Actinomycetes</taxon>
        <taxon>Geodermatophilales</taxon>
        <taxon>Geodermatophilaceae</taxon>
        <taxon>Blastococcus</taxon>
    </lineage>
</organism>
<feature type="transmembrane region" description="Helical" evidence="1">
    <location>
        <begin position="79"/>
        <end position="96"/>
    </location>
</feature>
<accession>H6RJS5</accession>
<keyword evidence="1" id="KW-0472">Membrane</keyword>
<keyword evidence="1" id="KW-0812">Transmembrane</keyword>
<proteinExistence type="predicted"/>
<evidence type="ECO:0000313" key="2">
    <source>
        <dbReference type="EMBL" id="CCG03578.1"/>
    </source>
</evidence>
<dbReference type="RefSeq" id="WP_014376461.1">
    <property type="nucleotide sequence ID" value="NC_016943.1"/>
</dbReference>